<reference evidence="2" key="1">
    <citation type="journal article" date="2024" name="Proc. Natl. Acad. Sci. U.S.A.">
        <title>Extraordinary preservation of gene collinearity over three hundred million years revealed in homosporous lycophytes.</title>
        <authorList>
            <person name="Li C."/>
            <person name="Wickell D."/>
            <person name="Kuo L.Y."/>
            <person name="Chen X."/>
            <person name="Nie B."/>
            <person name="Liao X."/>
            <person name="Peng D."/>
            <person name="Ji J."/>
            <person name="Jenkins J."/>
            <person name="Williams M."/>
            <person name="Shu S."/>
            <person name="Plott C."/>
            <person name="Barry K."/>
            <person name="Rajasekar S."/>
            <person name="Grimwood J."/>
            <person name="Han X."/>
            <person name="Sun S."/>
            <person name="Hou Z."/>
            <person name="He W."/>
            <person name="Dai G."/>
            <person name="Sun C."/>
            <person name="Schmutz J."/>
            <person name="Leebens-Mack J.H."/>
            <person name="Li F.W."/>
            <person name="Wang L."/>
        </authorList>
    </citation>
    <scope>NUCLEOTIDE SEQUENCE [LARGE SCALE GENOMIC DNA]</scope>
    <source>
        <strain evidence="2">cv. PW_Plant_1</strain>
    </source>
</reference>
<comment type="caution">
    <text evidence="1">The sequence shown here is derived from an EMBL/GenBank/DDBJ whole genome shotgun (WGS) entry which is preliminary data.</text>
</comment>
<sequence length="116" mass="12685">MNHFINLDRLMVMFLIRLMLSASSLSLSPSTDPEFHPSLLCAKFLFTSTSSSSSSLYSRVLLLLFDSDSSSKGSRSVLLLLSARCLLSTKAFSASAFTLLIADSRTEERILEEGGP</sequence>
<dbReference type="Proteomes" id="UP001162992">
    <property type="component" value="Chromosome 19"/>
</dbReference>
<evidence type="ECO:0000313" key="2">
    <source>
        <dbReference type="Proteomes" id="UP001162992"/>
    </source>
</evidence>
<accession>A0ACC2AVW6</accession>
<name>A0ACC2AVW6_DIPCM</name>
<keyword evidence="2" id="KW-1185">Reference proteome</keyword>
<proteinExistence type="predicted"/>
<dbReference type="EMBL" id="CM055110">
    <property type="protein sequence ID" value="KAJ7521550.1"/>
    <property type="molecule type" value="Genomic_DNA"/>
</dbReference>
<gene>
    <name evidence="1" type="ORF">O6H91_19G059200</name>
</gene>
<organism evidence="1 2">
    <name type="scientific">Diphasiastrum complanatum</name>
    <name type="common">Issler's clubmoss</name>
    <name type="synonym">Lycopodium complanatum</name>
    <dbReference type="NCBI Taxonomy" id="34168"/>
    <lineage>
        <taxon>Eukaryota</taxon>
        <taxon>Viridiplantae</taxon>
        <taxon>Streptophyta</taxon>
        <taxon>Embryophyta</taxon>
        <taxon>Tracheophyta</taxon>
        <taxon>Lycopodiopsida</taxon>
        <taxon>Lycopodiales</taxon>
        <taxon>Lycopodiaceae</taxon>
        <taxon>Lycopodioideae</taxon>
        <taxon>Diphasiastrum</taxon>
    </lineage>
</organism>
<evidence type="ECO:0000313" key="1">
    <source>
        <dbReference type="EMBL" id="KAJ7521550.1"/>
    </source>
</evidence>
<protein>
    <submittedName>
        <fullName evidence="1">Uncharacterized protein</fullName>
    </submittedName>
</protein>